<feature type="region of interest" description="Disordered" evidence="1">
    <location>
        <begin position="1"/>
        <end position="28"/>
    </location>
</feature>
<sequence>MSQEHSTPGNPGEDVPPVMQPTSGEALQPLLPLFEDRNLSSHTLRRRALLGPTSQAPEEESGESLACRSPTPQHSAQLYPD</sequence>
<reference evidence="2 3" key="1">
    <citation type="journal article" date="2014" name="Agronomy (Basel)">
        <title>A Draft Genome Sequence for Ensete ventricosum, the Drought-Tolerant Tree Against Hunger.</title>
        <authorList>
            <person name="Harrison J."/>
            <person name="Moore K.A."/>
            <person name="Paszkiewicz K."/>
            <person name="Jones T."/>
            <person name="Grant M."/>
            <person name="Ambacheew D."/>
            <person name="Muzemil S."/>
            <person name="Studholme D.J."/>
        </authorList>
    </citation>
    <scope>NUCLEOTIDE SEQUENCE [LARGE SCALE GENOMIC DNA]</scope>
</reference>
<organism evidence="2 3">
    <name type="scientific">Ensete ventricosum</name>
    <name type="common">Abyssinian banana</name>
    <name type="synonym">Musa ensete</name>
    <dbReference type="NCBI Taxonomy" id="4639"/>
    <lineage>
        <taxon>Eukaryota</taxon>
        <taxon>Viridiplantae</taxon>
        <taxon>Streptophyta</taxon>
        <taxon>Embryophyta</taxon>
        <taxon>Tracheophyta</taxon>
        <taxon>Spermatophyta</taxon>
        <taxon>Magnoliopsida</taxon>
        <taxon>Liliopsida</taxon>
        <taxon>Zingiberales</taxon>
        <taxon>Musaceae</taxon>
        <taxon>Ensete</taxon>
    </lineage>
</organism>
<comment type="caution">
    <text evidence="2">The sequence shown here is derived from an EMBL/GenBank/DDBJ whole genome shotgun (WGS) entry which is preliminary data.</text>
</comment>
<dbReference type="EMBL" id="AMZH03023653">
    <property type="protein sequence ID" value="RRT36399.1"/>
    <property type="molecule type" value="Genomic_DNA"/>
</dbReference>
<evidence type="ECO:0000313" key="3">
    <source>
        <dbReference type="Proteomes" id="UP000287651"/>
    </source>
</evidence>
<evidence type="ECO:0000313" key="2">
    <source>
        <dbReference type="EMBL" id="RRT36399.1"/>
    </source>
</evidence>
<protein>
    <submittedName>
        <fullName evidence="2">Uncharacterized protein</fullName>
    </submittedName>
</protein>
<feature type="compositionally biased region" description="Polar residues" evidence="1">
    <location>
        <begin position="70"/>
        <end position="81"/>
    </location>
</feature>
<dbReference type="AlphaFoldDB" id="A0A426XA95"/>
<accession>A0A426XA95</accession>
<proteinExistence type="predicted"/>
<evidence type="ECO:0000256" key="1">
    <source>
        <dbReference type="SAM" id="MobiDB-lite"/>
    </source>
</evidence>
<name>A0A426XA95_ENSVE</name>
<feature type="region of interest" description="Disordered" evidence="1">
    <location>
        <begin position="49"/>
        <end position="81"/>
    </location>
</feature>
<dbReference type="Proteomes" id="UP000287651">
    <property type="component" value="Unassembled WGS sequence"/>
</dbReference>
<gene>
    <name evidence="2" type="ORF">B296_00052503</name>
</gene>